<dbReference type="InterPro" id="IPR036397">
    <property type="entry name" value="RNaseH_sf"/>
</dbReference>
<dbReference type="PANTHER" id="PTHR37984">
    <property type="entry name" value="PROTEIN CBG26694"/>
    <property type="match status" value="1"/>
</dbReference>
<dbReference type="GO" id="GO:0016787">
    <property type="term" value="F:hydrolase activity"/>
    <property type="evidence" value="ECO:0007669"/>
    <property type="project" value="UniProtKB-KW"/>
</dbReference>
<accession>A0A388KEF9</accession>
<reference evidence="10 11" key="1">
    <citation type="journal article" date="2018" name="Cell">
        <title>The Chara Genome: Secondary Complexity and Implications for Plant Terrestrialization.</title>
        <authorList>
            <person name="Nishiyama T."/>
            <person name="Sakayama H."/>
            <person name="Vries J.D."/>
            <person name="Buschmann H."/>
            <person name="Saint-Marcoux D."/>
            <person name="Ullrich K.K."/>
            <person name="Haas F.B."/>
            <person name="Vanderstraeten L."/>
            <person name="Becker D."/>
            <person name="Lang D."/>
            <person name="Vosolsobe S."/>
            <person name="Rombauts S."/>
            <person name="Wilhelmsson P.K.I."/>
            <person name="Janitza P."/>
            <person name="Kern R."/>
            <person name="Heyl A."/>
            <person name="Rumpler F."/>
            <person name="Villalobos L.I.A.C."/>
            <person name="Clay J.M."/>
            <person name="Skokan R."/>
            <person name="Toyoda A."/>
            <person name="Suzuki Y."/>
            <person name="Kagoshima H."/>
            <person name="Schijlen E."/>
            <person name="Tajeshwar N."/>
            <person name="Catarino B."/>
            <person name="Hetherington A.J."/>
            <person name="Saltykova A."/>
            <person name="Bonnot C."/>
            <person name="Breuninger H."/>
            <person name="Symeonidi A."/>
            <person name="Radhakrishnan G.V."/>
            <person name="Van Nieuwerburgh F."/>
            <person name="Deforce D."/>
            <person name="Chang C."/>
            <person name="Karol K.G."/>
            <person name="Hedrich R."/>
            <person name="Ulvskov P."/>
            <person name="Glockner G."/>
            <person name="Delwiche C.F."/>
            <person name="Petrasek J."/>
            <person name="Van de Peer Y."/>
            <person name="Friml J."/>
            <person name="Beilby M."/>
            <person name="Dolan L."/>
            <person name="Kohara Y."/>
            <person name="Sugano S."/>
            <person name="Fujiyama A."/>
            <person name="Delaux P.-M."/>
            <person name="Quint M."/>
            <person name="TheiBen G."/>
            <person name="Hagemann M."/>
            <person name="Harholt J."/>
            <person name="Dunand C."/>
            <person name="Zachgo S."/>
            <person name="Langdale J."/>
            <person name="Maumus F."/>
            <person name="Straeten D.V.D."/>
            <person name="Gould S.B."/>
            <person name="Rensing S.A."/>
        </authorList>
    </citation>
    <scope>NUCLEOTIDE SEQUENCE [LARGE SCALE GENOMIC DNA]</scope>
    <source>
        <strain evidence="10 11">S276</strain>
    </source>
</reference>
<evidence type="ECO:0000256" key="5">
    <source>
        <dbReference type="ARBA" id="ARBA00022759"/>
    </source>
</evidence>
<dbReference type="SUPFAM" id="SSF53098">
    <property type="entry name" value="Ribonuclease H-like"/>
    <property type="match status" value="1"/>
</dbReference>
<dbReference type="Pfam" id="PF17917">
    <property type="entry name" value="RT_RNaseH"/>
    <property type="match status" value="1"/>
</dbReference>
<feature type="compositionally biased region" description="Basic and acidic residues" evidence="8">
    <location>
        <begin position="141"/>
        <end position="245"/>
    </location>
</feature>
<dbReference type="InterPro" id="IPR041373">
    <property type="entry name" value="RT_RNaseH"/>
</dbReference>
<dbReference type="Pfam" id="PF17921">
    <property type="entry name" value="Integrase_H2C2"/>
    <property type="match status" value="1"/>
</dbReference>
<feature type="domain" description="Integrase catalytic" evidence="9">
    <location>
        <begin position="1247"/>
        <end position="1404"/>
    </location>
</feature>
<evidence type="ECO:0000256" key="3">
    <source>
        <dbReference type="ARBA" id="ARBA00022695"/>
    </source>
</evidence>
<evidence type="ECO:0000256" key="7">
    <source>
        <dbReference type="ARBA" id="ARBA00022918"/>
    </source>
</evidence>
<gene>
    <name evidence="10" type="ORF">CBR_g2984</name>
</gene>
<dbReference type="InterPro" id="IPR043128">
    <property type="entry name" value="Rev_trsase/Diguanyl_cyclase"/>
</dbReference>
<protein>
    <recommendedName>
        <fullName evidence="1">RNA-directed DNA polymerase</fullName>
        <ecNumber evidence="1">2.7.7.49</ecNumber>
    </recommendedName>
</protein>
<evidence type="ECO:0000256" key="2">
    <source>
        <dbReference type="ARBA" id="ARBA00022679"/>
    </source>
</evidence>
<feature type="region of interest" description="Disordered" evidence="8">
    <location>
        <begin position="127"/>
        <end position="358"/>
    </location>
</feature>
<organism evidence="10 11">
    <name type="scientific">Chara braunii</name>
    <name type="common">Braun's stonewort</name>
    <dbReference type="NCBI Taxonomy" id="69332"/>
    <lineage>
        <taxon>Eukaryota</taxon>
        <taxon>Viridiplantae</taxon>
        <taxon>Streptophyta</taxon>
        <taxon>Charophyceae</taxon>
        <taxon>Charales</taxon>
        <taxon>Characeae</taxon>
        <taxon>Chara</taxon>
    </lineage>
</organism>
<evidence type="ECO:0000313" key="11">
    <source>
        <dbReference type="Proteomes" id="UP000265515"/>
    </source>
</evidence>
<dbReference type="CDD" id="cd01647">
    <property type="entry name" value="RT_LTR"/>
    <property type="match status" value="1"/>
</dbReference>
<dbReference type="GO" id="GO:0015074">
    <property type="term" value="P:DNA integration"/>
    <property type="evidence" value="ECO:0007669"/>
    <property type="project" value="InterPro"/>
</dbReference>
<dbReference type="Pfam" id="PF00078">
    <property type="entry name" value="RVT_1"/>
    <property type="match status" value="1"/>
</dbReference>
<evidence type="ECO:0000313" key="10">
    <source>
        <dbReference type="EMBL" id="GBG68440.1"/>
    </source>
</evidence>
<evidence type="ECO:0000259" key="9">
    <source>
        <dbReference type="PROSITE" id="PS50994"/>
    </source>
</evidence>
<dbReference type="InterPro" id="IPR043502">
    <property type="entry name" value="DNA/RNA_pol_sf"/>
</dbReference>
<name>A0A388KEF9_CHABU</name>
<dbReference type="Pfam" id="PF00665">
    <property type="entry name" value="rve"/>
    <property type="match status" value="1"/>
</dbReference>
<dbReference type="GO" id="GO:0003676">
    <property type="term" value="F:nucleic acid binding"/>
    <property type="evidence" value="ECO:0007669"/>
    <property type="project" value="InterPro"/>
</dbReference>
<dbReference type="Pfam" id="PF13650">
    <property type="entry name" value="Asp_protease_2"/>
    <property type="match status" value="1"/>
</dbReference>
<sequence length="1626" mass="186990">MAKGKLSEVERCTIFIGQLSKGKQKAVLRETPHDKLEFTVLLKLAMKAEADDYKDLLWRGMQRRDFSLYQEYGTDKCPDFKPWAERRYMMDKDEPQRSKDNDAIIKEMQEKMKAMARQLANFETKVGTTYRDKPGSPYSLRWDRRNTDPWRSVEDRNPHTMADYRARERDEDERRRKDEDDRRRRDKEDRRRREEDNRRRREDEERRRRDDNIDRDRQRDGYRGGDSYGRGDRVDQYPHSPRDQYPRSPRYGGNAKGYWSPSNFNSRDREDSRERWELDRDRRDGYRNSYERTGRDGDRMEERRRQYEKVGYPASPGYPKSPNYPRSPGPSNQDTRRPAIKSAEERPSTPRNSCIYCRGDDHLKRDCPDLKRAIDEGLVVLDDRKYVKWADNLDDGSMFPSMKENVEARRLVPNKGKGVARAQSVRLSLSSDEESPITPIRVATTKSARASSSKKADTDYVMAEKDGQRIEGEEVILSPRKRGARKFTMKSTLDDIDTVEPLRRALRQPMQCTILEYLAASRPAQDELQMITRKARIPLSDEVQMATKQEEIPAVAVSSVVAKADRAAMVFLDGMGGVPPDKFYVLGSGTVQTTLNDKVVLHAVIDNGSETVIIDEALAVRLGLDLDGSYQFEIETADGRKQKVVGVCHKAAIEVEGLRVMMPVFAVRDCSAELLLGWTWLSHVHAITIERPDGSQMLSIKRPDGGRIMMETVEPRDPRNRAVLAVGGRVPVPLASRSLSFREKKYGPLLTEEEGYNEIPLDLRDRHLTAMYTPLGLVQMMVVPMGWTNGVAVFQRVMVAVLKDFIPDKVEVFLDDFPIKGPVLKDETEAALGVRRFVEQYLTDIYVILEQLDQANLTVSRTKSRWAVSMIKILAFICDAKGRRPDPGKLEKLLNWPTPLHSATEVRQFLGVVGYWRIFIRGYAEKAEPLRTLLRKTEKFYWDCSQELAVQSLKEEFKKGGRILGVPFFEDETNRPFIVSTDVGPRSVGGLLFQKDVDGKERPLRFESRTLNIAERKYSQFKKEVLAVLRCLDTLRHYIYGRRFVLRVDPTAVASVLQKDFSLTDPTITRWLIRIRLYDDTVERISGAKNAVADGLSRVPIEAERPISVAALTMAEPKRTDRFLVNLYEGKYRTIGLHLSGEENTDSDIRRQAAQYCLRAGHLFRRPVGAWMPLRVVCDPEEKQSIVAELHDGVVGGHRGVKGTYEKVRKLYWWEGQYKDVEKYCETCEDCQKRSLIRYKEPLHPSYPTRPGEKVHIDLVKMPKGVGNMNYVVNIRDDFTGFVDGKPIRTKTAREVKNFVLEYLSRYGCVSKIVMDRGAEFLADEVQNVFKRAGARVSIATVYHPQSNAPVERGHQSLIASLSKWCRGKDGDWPKYFRYAIWADNVTVRASTGYPPYTLWFGRHCPLPIEFQVDSWTTVNWAENMTREELLATRTRQIAYGLEDNLMTVADRRAVQREKNKVRWDKDVIIKKEKIKVGDVVLLYDAALERTWTGKLANRWMGPYRVLGALSWGACMIAELDGSKWKDLVAGARLKLFRSRETPTPAPRPSDPKGNGKAKITDGGPSRRFDVGESSKKRKRVETKKVKGLALGKRKKWVFVLQRPKCRVHIRKGGAVDARPSRRRRK</sequence>
<dbReference type="InterPro" id="IPR001584">
    <property type="entry name" value="Integrase_cat-core"/>
</dbReference>
<keyword evidence="11" id="KW-1185">Reference proteome</keyword>
<proteinExistence type="predicted"/>
<dbReference type="Proteomes" id="UP000265515">
    <property type="component" value="Unassembled WGS sequence"/>
</dbReference>
<dbReference type="PROSITE" id="PS50994">
    <property type="entry name" value="INTEGRASE"/>
    <property type="match status" value="1"/>
</dbReference>
<evidence type="ECO:0000256" key="6">
    <source>
        <dbReference type="ARBA" id="ARBA00022801"/>
    </source>
</evidence>
<dbReference type="Gene3D" id="1.10.340.70">
    <property type="match status" value="1"/>
</dbReference>
<dbReference type="CDD" id="cd00303">
    <property type="entry name" value="retropepsin_like"/>
    <property type="match status" value="1"/>
</dbReference>
<dbReference type="CDD" id="cd09274">
    <property type="entry name" value="RNase_HI_RT_Ty3"/>
    <property type="match status" value="1"/>
</dbReference>
<feature type="region of interest" description="Disordered" evidence="8">
    <location>
        <begin position="1539"/>
        <end position="1586"/>
    </location>
</feature>
<dbReference type="InterPro" id="IPR012337">
    <property type="entry name" value="RNaseH-like_sf"/>
</dbReference>
<dbReference type="GO" id="GO:0004519">
    <property type="term" value="F:endonuclease activity"/>
    <property type="evidence" value="ECO:0007669"/>
    <property type="project" value="UniProtKB-KW"/>
</dbReference>
<feature type="compositionally biased region" description="Basic and acidic residues" evidence="8">
    <location>
        <begin position="1565"/>
        <end position="1575"/>
    </location>
</feature>
<dbReference type="OrthoDB" id="3202009at2759"/>
<keyword evidence="6" id="KW-0378">Hydrolase</keyword>
<keyword evidence="7" id="KW-0695">RNA-directed DNA polymerase</keyword>
<dbReference type="EC" id="2.7.7.49" evidence="1"/>
<keyword evidence="4" id="KW-0540">Nuclease</keyword>
<dbReference type="Gramene" id="GBG68440">
    <property type="protein sequence ID" value="GBG68440"/>
    <property type="gene ID" value="CBR_g2984"/>
</dbReference>
<dbReference type="Gene3D" id="3.30.70.270">
    <property type="match status" value="2"/>
</dbReference>
<dbReference type="SUPFAM" id="SSF50630">
    <property type="entry name" value="Acid proteases"/>
    <property type="match status" value="1"/>
</dbReference>
<comment type="caution">
    <text evidence="10">The sequence shown here is derived from an EMBL/GenBank/DDBJ whole genome shotgun (WGS) entry which is preliminary data.</text>
</comment>
<evidence type="ECO:0000256" key="8">
    <source>
        <dbReference type="SAM" id="MobiDB-lite"/>
    </source>
</evidence>
<dbReference type="EMBL" id="BFEA01000100">
    <property type="protein sequence ID" value="GBG68440.1"/>
    <property type="molecule type" value="Genomic_DNA"/>
</dbReference>
<dbReference type="InterPro" id="IPR050951">
    <property type="entry name" value="Retrovirus_Pol_polyprotein"/>
</dbReference>
<dbReference type="InterPro" id="IPR041588">
    <property type="entry name" value="Integrase_H2C2"/>
</dbReference>
<dbReference type="Gene3D" id="2.40.70.10">
    <property type="entry name" value="Acid Proteases"/>
    <property type="match status" value="1"/>
</dbReference>
<keyword evidence="2" id="KW-0808">Transferase</keyword>
<keyword evidence="5" id="KW-0255">Endonuclease</keyword>
<dbReference type="PANTHER" id="PTHR37984:SF5">
    <property type="entry name" value="PROTEIN NYNRIN-LIKE"/>
    <property type="match status" value="1"/>
</dbReference>
<keyword evidence="3" id="KW-0548">Nucleotidyltransferase</keyword>
<dbReference type="InterPro" id="IPR021109">
    <property type="entry name" value="Peptidase_aspartic_dom_sf"/>
</dbReference>
<dbReference type="SUPFAM" id="SSF56672">
    <property type="entry name" value="DNA/RNA polymerases"/>
    <property type="match status" value="1"/>
</dbReference>
<dbReference type="Gene3D" id="3.30.420.10">
    <property type="entry name" value="Ribonuclease H-like superfamily/Ribonuclease H"/>
    <property type="match status" value="1"/>
</dbReference>
<evidence type="ECO:0000256" key="4">
    <source>
        <dbReference type="ARBA" id="ARBA00022722"/>
    </source>
</evidence>
<evidence type="ECO:0000256" key="1">
    <source>
        <dbReference type="ARBA" id="ARBA00012493"/>
    </source>
</evidence>
<feature type="compositionally biased region" description="Basic and acidic residues" evidence="8">
    <location>
        <begin position="334"/>
        <end position="348"/>
    </location>
</feature>
<feature type="compositionally biased region" description="Basic and acidic residues" evidence="8">
    <location>
        <begin position="266"/>
        <end position="308"/>
    </location>
</feature>
<dbReference type="FunFam" id="1.10.340.70:FF:000001">
    <property type="entry name" value="Retrovirus-related Pol polyprotein from transposon gypsy-like Protein"/>
    <property type="match status" value="1"/>
</dbReference>
<dbReference type="InterPro" id="IPR000477">
    <property type="entry name" value="RT_dom"/>
</dbReference>
<dbReference type="GO" id="GO:0003964">
    <property type="term" value="F:RNA-directed DNA polymerase activity"/>
    <property type="evidence" value="ECO:0007669"/>
    <property type="project" value="UniProtKB-KW"/>
</dbReference>
<dbReference type="Gene3D" id="3.10.10.10">
    <property type="entry name" value="HIV Type 1 Reverse Transcriptase, subunit A, domain 1"/>
    <property type="match status" value="1"/>
</dbReference>